<gene>
    <name evidence="1" type="ORF">METZ01_LOCUS39983</name>
</gene>
<sequence length="136" mass="15300">MNQGITILDIISLHLKTICSIQSLDLLSHMIPAHTCISPVISQLLRKQPMSPAKLSFAWRTAVGETIHRASTVTLTKEGILEVWAVDQHWRREIQRATPVIIPRLQRLLHGTLIKGLVVDAPVEKRAPRRVRTAKP</sequence>
<evidence type="ECO:0000313" key="1">
    <source>
        <dbReference type="EMBL" id="SUZ87129.1"/>
    </source>
</evidence>
<dbReference type="AlphaFoldDB" id="A0A381R8H4"/>
<accession>A0A381R8H4</accession>
<dbReference type="InterPro" id="IPR007922">
    <property type="entry name" value="DciA-like"/>
</dbReference>
<reference evidence="1" key="1">
    <citation type="submission" date="2018-05" db="EMBL/GenBank/DDBJ databases">
        <authorList>
            <person name="Lanie J.A."/>
            <person name="Ng W.-L."/>
            <person name="Kazmierczak K.M."/>
            <person name="Andrzejewski T.M."/>
            <person name="Davidsen T.M."/>
            <person name="Wayne K.J."/>
            <person name="Tettelin H."/>
            <person name="Glass J.I."/>
            <person name="Rusch D."/>
            <person name="Podicherti R."/>
            <person name="Tsui H.-C.T."/>
            <person name="Winkler M.E."/>
        </authorList>
    </citation>
    <scope>NUCLEOTIDE SEQUENCE</scope>
</reference>
<evidence type="ECO:0008006" key="2">
    <source>
        <dbReference type="Google" id="ProtNLM"/>
    </source>
</evidence>
<dbReference type="EMBL" id="UINC01001710">
    <property type="protein sequence ID" value="SUZ87129.1"/>
    <property type="molecule type" value="Genomic_DNA"/>
</dbReference>
<name>A0A381R8H4_9ZZZZ</name>
<organism evidence="1">
    <name type="scientific">marine metagenome</name>
    <dbReference type="NCBI Taxonomy" id="408172"/>
    <lineage>
        <taxon>unclassified sequences</taxon>
        <taxon>metagenomes</taxon>
        <taxon>ecological metagenomes</taxon>
    </lineage>
</organism>
<protein>
    <recommendedName>
        <fullName evidence="2">DUF721 domain-containing protein</fullName>
    </recommendedName>
</protein>
<proteinExistence type="predicted"/>
<dbReference type="Pfam" id="PF05258">
    <property type="entry name" value="DciA"/>
    <property type="match status" value="1"/>
</dbReference>